<dbReference type="PANTHER" id="PTHR30408">
    <property type="entry name" value="TYPE-1 RESTRICTION ENZYME ECOKI SPECIFICITY PROTEIN"/>
    <property type="match status" value="1"/>
</dbReference>
<organism evidence="6 7">
    <name type="scientific">Lactococcus cremoris subsp. cremoris TIFN6</name>
    <dbReference type="NCBI Taxonomy" id="1234876"/>
    <lineage>
        <taxon>Bacteria</taxon>
        <taxon>Bacillati</taxon>
        <taxon>Bacillota</taxon>
        <taxon>Bacilli</taxon>
        <taxon>Lactobacillales</taxon>
        <taxon>Streptococcaceae</taxon>
        <taxon>Lactococcus</taxon>
        <taxon>Lactococcus cremoris subsp. cremoris</taxon>
    </lineage>
</organism>
<keyword evidence="2" id="KW-0680">Restriction system</keyword>
<dbReference type="SUPFAM" id="SSF116734">
    <property type="entry name" value="DNA methylase specificity domain"/>
    <property type="match status" value="2"/>
</dbReference>
<feature type="coiled-coil region" evidence="4">
    <location>
        <begin position="248"/>
        <end position="275"/>
    </location>
</feature>
<dbReference type="InterPro" id="IPR052021">
    <property type="entry name" value="Type-I_RS_S_subunit"/>
</dbReference>
<keyword evidence="3" id="KW-0238">DNA-binding</keyword>
<dbReference type="EMBL" id="ATBB01000113">
    <property type="protein sequence ID" value="EQC57502.1"/>
    <property type="molecule type" value="Genomic_DNA"/>
</dbReference>
<comment type="similarity">
    <text evidence="1">Belongs to the type-I restriction system S methylase family.</text>
</comment>
<gene>
    <name evidence="6" type="ORF">LLT6_12075</name>
</gene>
<sequence length="278" mass="32635">MFQWLEMFRPKWQKYGQPGSQVNLNSELVRNQEIVLPNYKEQQKIGSFFKQLDNTITLHQRKLDLLKEQKKGYLQKMFPKNGAKVPELRFAGFADDWEERKSKDIFKPKIRKGEPDLPVLSVTQTSGVVYRDEVGIDIKYDISTLKNYKVIEPNDFVISLRSFQGGFELSDKLGITSPAYTIFVPKSPEEQNNLFWRIQFKRFQFIQSLKTVTFGIRDGKSISFNEFGDLKIKFPSNILEQQKIGAFFKELDNTIDLHQRKLDLLKEQKKGFLQKMFV</sequence>
<evidence type="ECO:0000313" key="7">
    <source>
        <dbReference type="Proteomes" id="UP000015854"/>
    </source>
</evidence>
<evidence type="ECO:0000259" key="5">
    <source>
        <dbReference type="Pfam" id="PF01420"/>
    </source>
</evidence>
<feature type="domain" description="Type I restriction modification DNA specificity" evidence="5">
    <location>
        <begin position="16"/>
        <end position="67"/>
    </location>
</feature>
<dbReference type="InterPro" id="IPR044946">
    <property type="entry name" value="Restrct_endonuc_typeI_TRD_sf"/>
</dbReference>
<dbReference type="Proteomes" id="UP000015854">
    <property type="component" value="Unassembled WGS sequence"/>
</dbReference>
<proteinExistence type="inferred from homology"/>
<evidence type="ECO:0000256" key="4">
    <source>
        <dbReference type="SAM" id="Coils"/>
    </source>
</evidence>
<dbReference type="Pfam" id="PF01420">
    <property type="entry name" value="Methylase_S"/>
    <property type="match status" value="2"/>
</dbReference>
<comment type="caution">
    <text evidence="6">The sequence shown here is derived from an EMBL/GenBank/DDBJ whole genome shotgun (WGS) entry which is preliminary data.</text>
</comment>
<name>T0SET0_LACLC</name>
<dbReference type="GO" id="GO:0009307">
    <property type="term" value="P:DNA restriction-modification system"/>
    <property type="evidence" value="ECO:0007669"/>
    <property type="project" value="UniProtKB-KW"/>
</dbReference>
<dbReference type="AlphaFoldDB" id="T0SET0"/>
<dbReference type="Gene3D" id="3.90.220.20">
    <property type="entry name" value="DNA methylase specificity domains"/>
    <property type="match status" value="2"/>
</dbReference>
<feature type="domain" description="Type I restriction modification DNA specificity" evidence="5">
    <location>
        <begin position="95"/>
        <end position="266"/>
    </location>
</feature>
<dbReference type="GO" id="GO:0003677">
    <property type="term" value="F:DNA binding"/>
    <property type="evidence" value="ECO:0007669"/>
    <property type="project" value="UniProtKB-KW"/>
</dbReference>
<protein>
    <recommendedName>
        <fullName evidence="5">Type I restriction modification DNA specificity domain-containing protein</fullName>
    </recommendedName>
</protein>
<dbReference type="PATRIC" id="fig|1234876.3.peg.572"/>
<accession>T0SET0</accession>
<reference evidence="6 7" key="1">
    <citation type="journal article" date="2013" name="ISME J.">
        <title>Multifactorial diversity sustains microbial community stability.</title>
        <authorList>
            <person name="Erkus O."/>
            <person name="de Jager V.C."/>
            <person name="Spus M."/>
            <person name="van Alen-Boerrigter I.J."/>
            <person name="van Rijswijck I.M."/>
            <person name="Hazelwood L."/>
            <person name="Janssen P.W."/>
            <person name="van Hijum S.A."/>
            <person name="Kleerebezem M."/>
            <person name="Smid E.J."/>
        </authorList>
    </citation>
    <scope>NUCLEOTIDE SEQUENCE [LARGE SCALE GENOMIC DNA]</scope>
    <source>
        <strain evidence="6 7">TIFN6</strain>
    </source>
</reference>
<dbReference type="InterPro" id="IPR000055">
    <property type="entry name" value="Restrct_endonuc_typeI_TRD"/>
</dbReference>
<keyword evidence="4" id="KW-0175">Coiled coil</keyword>
<evidence type="ECO:0000256" key="3">
    <source>
        <dbReference type="ARBA" id="ARBA00023125"/>
    </source>
</evidence>
<evidence type="ECO:0000313" key="6">
    <source>
        <dbReference type="EMBL" id="EQC57502.1"/>
    </source>
</evidence>
<evidence type="ECO:0000256" key="1">
    <source>
        <dbReference type="ARBA" id="ARBA00010923"/>
    </source>
</evidence>
<dbReference type="PANTHER" id="PTHR30408:SF12">
    <property type="entry name" value="TYPE I RESTRICTION ENZYME MJAVIII SPECIFICITY SUBUNIT"/>
    <property type="match status" value="1"/>
</dbReference>
<evidence type="ECO:0000256" key="2">
    <source>
        <dbReference type="ARBA" id="ARBA00022747"/>
    </source>
</evidence>